<gene>
    <name evidence="4" type="primary">rps10</name>
</gene>
<dbReference type="AlphaFoldDB" id="A0A8F0FBQ0"/>
<evidence type="ECO:0000256" key="1">
    <source>
        <dbReference type="ARBA" id="ARBA00022980"/>
    </source>
</evidence>
<dbReference type="EMBL" id="MZ156045">
    <property type="protein sequence ID" value="QWK44229.1"/>
    <property type="molecule type" value="Genomic_DNA"/>
</dbReference>
<sequence>MRLEKKSLTFNCKVWSTSTDLSSLKLWYLLLPLSAPSTGLSTRIKRFTLLRSPLGNKTSKDQFERREYRGYFHIQSKHACEILSLVHALRYSNGVRFKMVVSRSTKDRTCLVHPVLLRKGTL</sequence>
<reference evidence="4" key="1">
    <citation type="journal article" date="2021" name="Genome Biol. Evol.">
        <title>Genomic rearrangements and sequence evolution across brown algal organelles.</title>
        <authorList>
            <person name="Starko S."/>
            <person name="Bringloe T.T."/>
            <person name="Gomez M.S."/>
            <person name="Darby H."/>
            <person name="Graham S.W."/>
            <person name="Martone P.T."/>
        </authorList>
    </citation>
    <scope>NUCLEOTIDE SEQUENCE</scope>
</reference>
<evidence type="ECO:0000313" key="4">
    <source>
        <dbReference type="EMBL" id="QWK44229.1"/>
    </source>
</evidence>
<dbReference type="SUPFAM" id="SSF54999">
    <property type="entry name" value="Ribosomal protein S10"/>
    <property type="match status" value="1"/>
</dbReference>
<dbReference type="GO" id="GO:1990904">
    <property type="term" value="C:ribonucleoprotein complex"/>
    <property type="evidence" value="ECO:0007669"/>
    <property type="project" value="UniProtKB-KW"/>
</dbReference>
<name>A0A8F0FBQ0_AKKLU</name>
<organism evidence="4">
    <name type="scientific">Akkesiphycus lubricus</name>
    <name type="common">Brown alga</name>
    <dbReference type="NCBI Taxonomy" id="3022"/>
    <lineage>
        <taxon>Eukaryota</taxon>
        <taxon>Sar</taxon>
        <taxon>Stramenopiles</taxon>
        <taxon>Ochrophyta</taxon>
        <taxon>PX clade</taxon>
        <taxon>Phaeophyceae</taxon>
        <taxon>Laminariales</taxon>
        <taxon>Akkesiphycaceae</taxon>
        <taxon>Akkesiphycus</taxon>
    </lineage>
</organism>
<keyword evidence="4" id="KW-0496">Mitochondrion</keyword>
<dbReference type="Gene3D" id="3.30.70.600">
    <property type="entry name" value="Ribosomal protein S10 domain"/>
    <property type="match status" value="1"/>
</dbReference>
<accession>A0A8F0FBQ0</accession>
<dbReference type="GO" id="GO:0005840">
    <property type="term" value="C:ribosome"/>
    <property type="evidence" value="ECO:0007669"/>
    <property type="project" value="UniProtKB-KW"/>
</dbReference>
<proteinExistence type="predicted"/>
<evidence type="ECO:0000259" key="3">
    <source>
        <dbReference type="Pfam" id="PF00338"/>
    </source>
</evidence>
<dbReference type="InterPro" id="IPR027486">
    <property type="entry name" value="Ribosomal_uS10_dom"/>
</dbReference>
<keyword evidence="1 4" id="KW-0689">Ribosomal protein</keyword>
<protein>
    <submittedName>
        <fullName evidence="4">Ribosomal protein S10</fullName>
    </submittedName>
</protein>
<evidence type="ECO:0000256" key="2">
    <source>
        <dbReference type="ARBA" id="ARBA00023274"/>
    </source>
</evidence>
<keyword evidence="2" id="KW-0687">Ribonucleoprotein</keyword>
<dbReference type="InterPro" id="IPR036838">
    <property type="entry name" value="Ribosomal_uS10_dom_sf"/>
</dbReference>
<dbReference type="Pfam" id="PF00338">
    <property type="entry name" value="Ribosomal_S10"/>
    <property type="match status" value="1"/>
</dbReference>
<geneLocation type="mitochondrion" evidence="4"/>
<feature type="domain" description="Small ribosomal subunit protein uS10" evidence="3">
    <location>
        <begin position="39"/>
        <end position="98"/>
    </location>
</feature>